<dbReference type="EMBL" id="JADOUF010000001">
    <property type="protein sequence ID" value="MBG6140616.1"/>
    <property type="molecule type" value="Genomic_DNA"/>
</dbReference>
<dbReference type="SUPFAM" id="SSF47413">
    <property type="entry name" value="lambda repressor-like DNA-binding domains"/>
    <property type="match status" value="1"/>
</dbReference>
<evidence type="ECO:0000313" key="2">
    <source>
        <dbReference type="EMBL" id="MBG6140616.1"/>
    </source>
</evidence>
<comment type="caution">
    <text evidence="2">The sequence shown here is derived from an EMBL/GenBank/DDBJ whole genome shotgun (WGS) entry which is preliminary data.</text>
</comment>
<dbReference type="GO" id="GO:0003677">
    <property type="term" value="F:DNA binding"/>
    <property type="evidence" value="ECO:0007669"/>
    <property type="project" value="InterPro"/>
</dbReference>
<sequence>MDQSVGARLRALRLTRGLTQRQLAEPHYTRAYLSMVEADRVPASEDLLAYLAGRLQITIGEITGDATRFDGLRRAGETQLLLGGYAEAARLFAAAAELPVADRDTATCRQVTALALAGDTHAAVRHGEALVADRPGPRAYAALVMPYTILGASRRVADAAAHALDTLPPDAPDELRIFVYRAVTHSFIGQHRFPEAARYAHRALALCAPDSPDAGLCRLSLASARMEALDWAPAADELRLAVAALTGTSYQLQARTMLAEALHHLGDATGALAALPEPGELAGWLLGYAYRIRGLLGPDEAALRSSMDVFEALGAARELVESGRCLGRLLAAEGRLAESVAAYQRGLAATTPPTHA</sequence>
<accession>A0A8J7KNT8</accession>
<organism evidence="2 3">
    <name type="scientific">Longispora fulva</name>
    <dbReference type="NCBI Taxonomy" id="619741"/>
    <lineage>
        <taxon>Bacteria</taxon>
        <taxon>Bacillati</taxon>
        <taxon>Actinomycetota</taxon>
        <taxon>Actinomycetes</taxon>
        <taxon>Micromonosporales</taxon>
        <taxon>Micromonosporaceae</taxon>
        <taxon>Longispora</taxon>
    </lineage>
</organism>
<protein>
    <submittedName>
        <fullName evidence="2">Transcriptional regulator with XRE-family HTH domain</fullName>
    </submittedName>
</protein>
<dbReference type="InterPro" id="IPR001387">
    <property type="entry name" value="Cro/C1-type_HTH"/>
</dbReference>
<dbReference type="PROSITE" id="PS50943">
    <property type="entry name" value="HTH_CROC1"/>
    <property type="match status" value="1"/>
</dbReference>
<gene>
    <name evidence="2" type="ORF">IW245_006810</name>
</gene>
<evidence type="ECO:0000313" key="3">
    <source>
        <dbReference type="Proteomes" id="UP000622552"/>
    </source>
</evidence>
<proteinExistence type="predicted"/>
<keyword evidence="3" id="KW-1185">Reference proteome</keyword>
<dbReference type="CDD" id="cd00093">
    <property type="entry name" value="HTH_XRE"/>
    <property type="match status" value="1"/>
</dbReference>
<dbReference type="SMART" id="SM00530">
    <property type="entry name" value="HTH_XRE"/>
    <property type="match status" value="1"/>
</dbReference>
<dbReference type="InterPro" id="IPR010982">
    <property type="entry name" value="Lambda_DNA-bd_dom_sf"/>
</dbReference>
<dbReference type="SUPFAM" id="SSF48452">
    <property type="entry name" value="TPR-like"/>
    <property type="match status" value="1"/>
</dbReference>
<reference evidence="2" key="1">
    <citation type="submission" date="2020-11" db="EMBL/GenBank/DDBJ databases">
        <title>Sequencing the genomes of 1000 actinobacteria strains.</title>
        <authorList>
            <person name="Klenk H.-P."/>
        </authorList>
    </citation>
    <scope>NUCLEOTIDE SEQUENCE</scope>
    <source>
        <strain evidence="2">DSM 45356</strain>
    </source>
</reference>
<dbReference type="AlphaFoldDB" id="A0A8J7KNT8"/>
<dbReference type="Proteomes" id="UP000622552">
    <property type="component" value="Unassembled WGS sequence"/>
</dbReference>
<dbReference type="RefSeq" id="WP_197007144.1">
    <property type="nucleotide sequence ID" value="NZ_BONS01000005.1"/>
</dbReference>
<dbReference type="Gene3D" id="1.10.260.40">
    <property type="entry name" value="lambda repressor-like DNA-binding domains"/>
    <property type="match status" value="1"/>
</dbReference>
<dbReference type="Pfam" id="PF13560">
    <property type="entry name" value="HTH_31"/>
    <property type="match status" value="1"/>
</dbReference>
<dbReference type="InterPro" id="IPR011990">
    <property type="entry name" value="TPR-like_helical_dom_sf"/>
</dbReference>
<name>A0A8J7KNT8_9ACTN</name>
<evidence type="ECO:0000259" key="1">
    <source>
        <dbReference type="PROSITE" id="PS50943"/>
    </source>
</evidence>
<feature type="domain" description="HTH cro/C1-type" evidence="1">
    <location>
        <begin position="9"/>
        <end position="62"/>
    </location>
</feature>
<dbReference type="Gene3D" id="1.25.40.10">
    <property type="entry name" value="Tetratricopeptide repeat domain"/>
    <property type="match status" value="1"/>
</dbReference>